<dbReference type="SUPFAM" id="SSF52833">
    <property type="entry name" value="Thioredoxin-like"/>
    <property type="match status" value="1"/>
</dbReference>
<evidence type="ECO:0000313" key="1">
    <source>
        <dbReference type="EMBL" id="SPS04524.1"/>
    </source>
</evidence>
<reference evidence="1" key="1">
    <citation type="submission" date="2018-05" db="EMBL/GenBank/DDBJ databases">
        <authorList>
            <person name="Lanie J.A."/>
            <person name="Ng W.-L."/>
            <person name="Kazmierczak K.M."/>
            <person name="Andrzejewski T.M."/>
            <person name="Davidsen T.M."/>
            <person name="Wayne K.J."/>
            <person name="Tettelin H."/>
            <person name="Glass J.I."/>
            <person name="Rusch D."/>
            <person name="Podicherti R."/>
            <person name="Tsui H.-C.T."/>
            <person name="Winkler M.E."/>
        </authorList>
    </citation>
    <scope>NUCLEOTIDE SEQUENCE</scope>
    <source>
        <strain evidence="1">KNB</strain>
    </source>
</reference>
<dbReference type="CDD" id="cd02980">
    <property type="entry name" value="TRX_Fd_family"/>
    <property type="match status" value="1"/>
</dbReference>
<accession>A0A2X0RAC4</accession>
<protein>
    <submittedName>
        <fullName evidence="1">Putative ferredoxin 2fe-2s protein</fullName>
    </submittedName>
</protein>
<gene>
    <name evidence="1" type="ORF">NITFAB_0113</name>
</gene>
<sequence length="103" mass="12090">MGYYQKHVFFCTNQREEGADCCNNFHARWMRDYVKDKVAMLGLSNDANRIRINSAGCMNRCDDGPVLVIYPEGVWYTYTDEKDLDEIIVEHLQHGRVVERLKI</sequence>
<proteinExistence type="predicted"/>
<dbReference type="Gene3D" id="3.40.30.10">
    <property type="entry name" value="Glutaredoxin"/>
    <property type="match status" value="1"/>
</dbReference>
<name>A0A2X0RAC4_9PROT</name>
<dbReference type="EMBL" id="LS423452">
    <property type="protein sequence ID" value="SPS04524.1"/>
    <property type="molecule type" value="Genomic_DNA"/>
</dbReference>
<organism evidence="1">
    <name type="scientific">Candidatus Nitrotoga fabula</name>
    <dbReference type="NCBI Taxonomy" id="2182327"/>
    <lineage>
        <taxon>Bacteria</taxon>
        <taxon>Pseudomonadati</taxon>
        <taxon>Pseudomonadota</taxon>
        <taxon>Betaproteobacteria</taxon>
        <taxon>Nitrosomonadales</taxon>
        <taxon>Gallionellaceae</taxon>
        <taxon>Candidatus Nitrotoga</taxon>
    </lineage>
</organism>
<dbReference type="AlphaFoldDB" id="A0A2X0RAC4"/>
<dbReference type="InterPro" id="IPR036249">
    <property type="entry name" value="Thioredoxin-like_sf"/>
</dbReference>